<feature type="signal peptide" evidence="1">
    <location>
        <begin position="1"/>
        <end position="20"/>
    </location>
</feature>
<evidence type="ECO:0000313" key="2">
    <source>
        <dbReference type="EMBL" id="KAG5442766.1"/>
    </source>
</evidence>
<evidence type="ECO:0000256" key="1">
    <source>
        <dbReference type="SAM" id="SignalP"/>
    </source>
</evidence>
<name>A0A8T1M1Q9_CLOSI</name>
<feature type="chain" id="PRO_5035934922" evidence="1">
    <location>
        <begin position="21"/>
        <end position="236"/>
    </location>
</feature>
<gene>
    <name evidence="2" type="ORF">CSKR_202640</name>
</gene>
<comment type="caution">
    <text evidence="2">The sequence shown here is derived from an EMBL/GenBank/DDBJ whole genome shotgun (WGS) entry which is preliminary data.</text>
</comment>
<protein>
    <submittedName>
        <fullName evidence="2">Uncharacterized protein</fullName>
    </submittedName>
</protein>
<dbReference type="AlphaFoldDB" id="A0A8T1M1Q9"/>
<keyword evidence="1" id="KW-0732">Signal</keyword>
<dbReference type="EMBL" id="NIRI02000056">
    <property type="protein sequence ID" value="KAG5442766.1"/>
    <property type="molecule type" value="Genomic_DNA"/>
</dbReference>
<evidence type="ECO:0000313" key="3">
    <source>
        <dbReference type="Proteomes" id="UP000286415"/>
    </source>
</evidence>
<proteinExistence type="predicted"/>
<accession>A0A8T1M1Q9</accession>
<organism evidence="2 3">
    <name type="scientific">Clonorchis sinensis</name>
    <name type="common">Chinese liver fluke</name>
    <dbReference type="NCBI Taxonomy" id="79923"/>
    <lineage>
        <taxon>Eukaryota</taxon>
        <taxon>Metazoa</taxon>
        <taxon>Spiralia</taxon>
        <taxon>Lophotrochozoa</taxon>
        <taxon>Platyhelminthes</taxon>
        <taxon>Trematoda</taxon>
        <taxon>Digenea</taxon>
        <taxon>Opisthorchiida</taxon>
        <taxon>Opisthorchiata</taxon>
        <taxon>Opisthorchiidae</taxon>
        <taxon>Clonorchis</taxon>
    </lineage>
</organism>
<sequence>MLKLIAGFVCFLGYVTLGFCLSLDGSDPVLNKCLYSCLDVWGDCPSSYGDPCIAGRDCLRYCKLKQQREDEAVEEKITTIIGPLSDRFLYGRIDHYNICSNTIPYSRLWNPCHFYEENKSSTQKGRLISRMSKLIATFVCILGCVTFGFCLSLDTNDPVLSSCMMLCYDKWGDCPRKNGTPCVSGMDCLYYCKLKKLRKDVNRRWRELRKNMKNWRKRSHPDWTELFVSLRLKGAN</sequence>
<keyword evidence="3" id="KW-1185">Reference proteome</keyword>
<dbReference type="Proteomes" id="UP000286415">
    <property type="component" value="Unassembled WGS sequence"/>
</dbReference>
<reference evidence="2 3" key="2">
    <citation type="journal article" date="2021" name="Genomics">
        <title>High-quality reference genome for Clonorchis sinensis.</title>
        <authorList>
            <person name="Young N.D."/>
            <person name="Stroehlein A.J."/>
            <person name="Kinkar L."/>
            <person name="Wang T."/>
            <person name="Sohn W.M."/>
            <person name="Chang B.C.H."/>
            <person name="Kaur P."/>
            <person name="Weisz D."/>
            <person name="Dudchenko O."/>
            <person name="Aiden E.L."/>
            <person name="Korhonen P.K."/>
            <person name="Gasser R.B."/>
        </authorList>
    </citation>
    <scope>NUCLEOTIDE SEQUENCE [LARGE SCALE GENOMIC DNA]</scope>
    <source>
        <strain evidence="2">Cs-k2</strain>
    </source>
</reference>
<reference evidence="2 3" key="1">
    <citation type="journal article" date="2018" name="Biotechnol. Adv.">
        <title>Improved genomic resources and new bioinformatic workflow for the carcinogenic parasite Clonorchis sinensis: Biotechnological implications.</title>
        <authorList>
            <person name="Wang D."/>
            <person name="Korhonen P.K."/>
            <person name="Gasser R.B."/>
            <person name="Young N.D."/>
        </authorList>
    </citation>
    <scope>NUCLEOTIDE SEQUENCE [LARGE SCALE GENOMIC DNA]</scope>
    <source>
        <strain evidence="2">Cs-k2</strain>
    </source>
</reference>